<dbReference type="GO" id="GO:0000049">
    <property type="term" value="F:tRNA binding"/>
    <property type="evidence" value="ECO:0007669"/>
    <property type="project" value="UniProtKB-KW"/>
</dbReference>
<accession>A0A2N1PTG0</accession>
<keyword evidence="1" id="KW-0547">Nucleotide-binding</keyword>
<dbReference type="AlphaFoldDB" id="A0A2N1PTG0"/>
<keyword evidence="1" id="KW-0963">Cytoplasm</keyword>
<dbReference type="GO" id="GO:0005737">
    <property type="term" value="C:cytoplasm"/>
    <property type="evidence" value="ECO:0007669"/>
    <property type="project" value="UniProtKB-SubCell"/>
</dbReference>
<dbReference type="EMBL" id="PGXC01000002">
    <property type="protein sequence ID" value="PKK91635.1"/>
    <property type="molecule type" value="Genomic_DNA"/>
</dbReference>
<gene>
    <name evidence="1" type="primary">tmcAL</name>
    <name evidence="2" type="ORF">CVV64_02920</name>
</gene>
<keyword evidence="1" id="KW-0067">ATP-binding</keyword>
<comment type="caution">
    <text evidence="1">Lacks conserved residue(s) required for the propagation of feature annotation.</text>
</comment>
<dbReference type="HAMAP" id="MF_01539">
    <property type="entry name" value="TmcAL"/>
    <property type="match status" value="1"/>
</dbReference>
<feature type="binding site" evidence="1">
    <location>
        <position position="170"/>
    </location>
    <ligand>
        <name>ATP</name>
        <dbReference type="ChEBI" id="CHEBI:30616"/>
    </ligand>
</feature>
<proteinExistence type="inferred from homology"/>
<keyword evidence="1" id="KW-0436">Ligase</keyword>
<sequence>MRPEVQMARVGVIVEYNPFHGGHEIHLSRAREIAGAHGHVVCVMSGSFTQRGEPTVIDKWARALTALKMGADLVFELPVSWAVSSAEGFSRGGISLLAAAGCDTILFGSECGDVDLLQSIAAHIFSGGDAIGDCVRRSARSGITYASAIADYVAETMGDLPVREVMANPNNMLGICYLVACRILGHSMTARTIVRGGAGYNDESLISGITPSASALRRSMENGNLKEVEKRLPGLSAEIFRLECGKGRGPVLFRDLEHVIMILCRTLSAHAACNCPGYFPGLENLIRGAARSKSGVQELLDAISVKGVTRARLRRYLCSLVLGMDKSAFLPDPLKSVPPYLRLLGHGRGGREVLAQLRVKPFLPLIVKVARARKSVLEFNQIALSEQRSEVSVELAMKSLELDIRATDVRDALNPDMGNRIGGADFSRGPVSV</sequence>
<dbReference type="PANTHER" id="PTHR37825:SF1">
    <property type="entry name" value="TRNA(MET) CYTIDINE ACETATE LIGASE"/>
    <property type="match status" value="1"/>
</dbReference>
<dbReference type="EC" id="6.3.4.-" evidence="1"/>
<evidence type="ECO:0000313" key="3">
    <source>
        <dbReference type="Proteomes" id="UP000233256"/>
    </source>
</evidence>
<dbReference type="Pfam" id="PF05636">
    <property type="entry name" value="HIGH_NTase1"/>
    <property type="match status" value="1"/>
</dbReference>
<feature type="binding site" evidence="1">
    <location>
        <position position="108"/>
    </location>
    <ligand>
        <name>ATP</name>
        <dbReference type="ChEBI" id="CHEBI:30616"/>
    </ligand>
</feature>
<dbReference type="InterPro" id="IPR008513">
    <property type="entry name" value="tRNA(Met)_cyd_acetate_ligase"/>
</dbReference>
<name>A0A2N1PTG0_9BACT</name>
<dbReference type="InterPro" id="IPR014729">
    <property type="entry name" value="Rossmann-like_a/b/a_fold"/>
</dbReference>
<dbReference type="GO" id="GO:0005524">
    <property type="term" value="F:ATP binding"/>
    <property type="evidence" value="ECO:0007669"/>
    <property type="project" value="UniProtKB-KW"/>
</dbReference>
<comment type="similarity">
    <text evidence="1">Belongs to the TmcAL family.</text>
</comment>
<feature type="binding site" evidence="1">
    <location>
        <begin position="13"/>
        <end position="26"/>
    </location>
    <ligand>
        <name>ATP</name>
        <dbReference type="ChEBI" id="CHEBI:30616"/>
    </ligand>
</feature>
<comment type="caution">
    <text evidence="2">The sequence shown here is derived from an EMBL/GenBank/DDBJ whole genome shotgun (WGS) entry which is preliminary data.</text>
</comment>
<keyword evidence="1" id="KW-0819">tRNA processing</keyword>
<evidence type="ECO:0000256" key="1">
    <source>
        <dbReference type="HAMAP-Rule" id="MF_01539"/>
    </source>
</evidence>
<reference evidence="2 3" key="1">
    <citation type="journal article" date="2017" name="ISME J.">
        <title>Potential for microbial H2 and metal transformations associated with novel bacteria and archaea in deep terrestrial subsurface sediments.</title>
        <authorList>
            <person name="Hernsdorf A.W."/>
            <person name="Amano Y."/>
            <person name="Miyakawa K."/>
            <person name="Ise K."/>
            <person name="Suzuki Y."/>
            <person name="Anantharaman K."/>
            <person name="Probst A."/>
            <person name="Burstein D."/>
            <person name="Thomas B.C."/>
            <person name="Banfield J.F."/>
        </authorList>
    </citation>
    <scope>NUCLEOTIDE SEQUENCE [LARGE SCALE GENOMIC DNA]</scope>
    <source>
        <strain evidence="2">HGW-Wallbacteria-1</strain>
    </source>
</reference>
<dbReference type="Gene3D" id="3.40.50.620">
    <property type="entry name" value="HUPs"/>
    <property type="match status" value="1"/>
</dbReference>
<dbReference type="Proteomes" id="UP000233256">
    <property type="component" value="Unassembled WGS sequence"/>
</dbReference>
<dbReference type="PANTHER" id="PTHR37825">
    <property type="entry name" value="TRNA(MET) CYTIDINE ACETATE LIGASE"/>
    <property type="match status" value="1"/>
</dbReference>
<dbReference type="GO" id="GO:0016879">
    <property type="term" value="F:ligase activity, forming carbon-nitrogen bonds"/>
    <property type="evidence" value="ECO:0007669"/>
    <property type="project" value="UniProtKB-UniRule"/>
</dbReference>
<evidence type="ECO:0000313" key="2">
    <source>
        <dbReference type="EMBL" id="PKK91635.1"/>
    </source>
</evidence>
<dbReference type="GO" id="GO:0006400">
    <property type="term" value="P:tRNA modification"/>
    <property type="evidence" value="ECO:0007669"/>
    <property type="project" value="UniProtKB-UniRule"/>
</dbReference>
<comment type="function">
    <text evidence="1">Catalyzes the formation of N(4)-acetylcytidine (ac(4)C) at the wobble position of elongator tRNA(Met), using acetate and ATP as substrates. First activates an acetate ion to form acetyladenylate (Ac-AMP) and then transfers the acetyl group to tRNA to form ac(4)C34.</text>
</comment>
<feature type="binding site" evidence="1">
    <location>
        <position position="195"/>
    </location>
    <ligand>
        <name>ATP</name>
        <dbReference type="ChEBI" id="CHEBI:30616"/>
    </ligand>
</feature>
<comment type="subcellular location">
    <subcellularLocation>
        <location evidence="1">Cytoplasm</location>
    </subcellularLocation>
</comment>
<dbReference type="SUPFAM" id="SSF52374">
    <property type="entry name" value="Nucleotidylyl transferase"/>
    <property type="match status" value="1"/>
</dbReference>
<keyword evidence="1" id="KW-0694">RNA-binding</keyword>
<comment type="catalytic activity">
    <reaction evidence="1">
        <text>cytidine(34) in elongator tRNA(Met) + acetate + ATP = N(4)-acetylcytidine(34) in elongator tRNA(Met) + AMP + diphosphate</text>
        <dbReference type="Rhea" id="RHEA:58144"/>
        <dbReference type="Rhea" id="RHEA-COMP:10693"/>
        <dbReference type="Rhea" id="RHEA-COMP:10694"/>
        <dbReference type="ChEBI" id="CHEBI:30089"/>
        <dbReference type="ChEBI" id="CHEBI:30616"/>
        <dbReference type="ChEBI" id="CHEBI:33019"/>
        <dbReference type="ChEBI" id="CHEBI:74900"/>
        <dbReference type="ChEBI" id="CHEBI:82748"/>
        <dbReference type="ChEBI" id="CHEBI:456215"/>
    </reaction>
</comment>
<organism evidence="2 3">
    <name type="scientific">Candidatus Wallbacteria bacterium HGW-Wallbacteria-1</name>
    <dbReference type="NCBI Taxonomy" id="2013854"/>
    <lineage>
        <taxon>Bacteria</taxon>
        <taxon>Candidatus Walliibacteriota</taxon>
    </lineage>
</organism>
<protein>
    <recommendedName>
        <fullName evidence="1">tRNA(Met) cytidine acetate ligase</fullName>
        <ecNumber evidence="1">6.3.4.-</ecNumber>
    </recommendedName>
</protein>
<keyword evidence="1" id="KW-0820">tRNA-binding</keyword>